<evidence type="ECO:0000313" key="1">
    <source>
        <dbReference type="Proteomes" id="UP000887580"/>
    </source>
</evidence>
<name>A0AC35FHJ0_9BILA</name>
<dbReference type="WBParaSite" id="PS1159_v2.g16897.t1">
    <property type="protein sequence ID" value="PS1159_v2.g16897.t1"/>
    <property type="gene ID" value="PS1159_v2.g16897"/>
</dbReference>
<protein>
    <submittedName>
        <fullName evidence="2">Tubulin-specific chaperone cofactor E-like protein</fullName>
    </submittedName>
</protein>
<evidence type="ECO:0000313" key="2">
    <source>
        <dbReference type="WBParaSite" id="PS1159_v2.g16897.t1"/>
    </source>
</evidence>
<reference evidence="2" key="1">
    <citation type="submission" date="2022-11" db="UniProtKB">
        <authorList>
            <consortium name="WormBaseParasite"/>
        </authorList>
    </citation>
    <scope>IDENTIFICATION</scope>
</reference>
<accession>A0AC35FHJ0</accession>
<sequence length="463" mass="53030">MPQAVPILNKLSLEDGENSNLSISSETETSSSSSSDEDDFSLLYHMEKKYLEDQEIDSSINIFGTSPCKLASERHLGLLVLNRMNIAKIGNEQKLALLVGAVSDVDLAFNDIKDWKVIKTILNCMPQLRRLNLSHNPLESDITEDLPTCSYLSSLLLNGVNLPFESLSQLCSKMPLLQEIHLNENDEYANVSFYNTLISKKVQFLQLNACNFNSWDAVMNLLRAFPNVQRLFLCNNKLGIVSNQCSITGATMKELTAYVRFLAIQECHINEWQAIESFENIGQLEELKVLNNPLFNNLSNEERYHLVIGRLRNLKVLNGSPINDTQREDSERFFVRYYQGQNDKPNVWHELVTIHGNLEELVEVDFTPKKYASVILRCEEKSVCTQLLMRLNKRVSDLMKFCSKVTGIPMTRLRIFYHDKNVDNCGPTELRFPNQFLTRLHIEDGDEFLIQSKILPPEKSVLR</sequence>
<proteinExistence type="predicted"/>
<dbReference type="Proteomes" id="UP000887580">
    <property type="component" value="Unplaced"/>
</dbReference>
<organism evidence="1 2">
    <name type="scientific">Panagrolaimus sp. PS1159</name>
    <dbReference type="NCBI Taxonomy" id="55785"/>
    <lineage>
        <taxon>Eukaryota</taxon>
        <taxon>Metazoa</taxon>
        <taxon>Ecdysozoa</taxon>
        <taxon>Nematoda</taxon>
        <taxon>Chromadorea</taxon>
        <taxon>Rhabditida</taxon>
        <taxon>Tylenchina</taxon>
        <taxon>Panagrolaimomorpha</taxon>
        <taxon>Panagrolaimoidea</taxon>
        <taxon>Panagrolaimidae</taxon>
        <taxon>Panagrolaimus</taxon>
    </lineage>
</organism>